<dbReference type="AlphaFoldDB" id="A0A6A4IBL4"/>
<evidence type="ECO:0000313" key="3">
    <source>
        <dbReference type="Proteomes" id="UP000799118"/>
    </source>
</evidence>
<sequence>MSFNNNESSDHNKTTGQLHSLKGNAVEAIGNLTGAQSWQQSGKVEHAAGEGEYNAAHSVFGAVKGDKSQQASGNLRHDQGQAQQDINRRA</sequence>
<accession>A0A6A4IBL4</accession>
<feature type="compositionally biased region" description="Polar residues" evidence="1">
    <location>
        <begin position="80"/>
        <end position="90"/>
    </location>
</feature>
<dbReference type="InterPro" id="IPR036629">
    <property type="entry name" value="YjbJ_sf"/>
</dbReference>
<evidence type="ECO:0000313" key="2">
    <source>
        <dbReference type="EMBL" id="KAE9408046.1"/>
    </source>
</evidence>
<proteinExistence type="predicted"/>
<gene>
    <name evidence="2" type="ORF">BT96DRAFT_954322</name>
</gene>
<organism evidence="2 3">
    <name type="scientific">Gymnopus androsaceus JB14</name>
    <dbReference type="NCBI Taxonomy" id="1447944"/>
    <lineage>
        <taxon>Eukaryota</taxon>
        <taxon>Fungi</taxon>
        <taxon>Dikarya</taxon>
        <taxon>Basidiomycota</taxon>
        <taxon>Agaricomycotina</taxon>
        <taxon>Agaricomycetes</taxon>
        <taxon>Agaricomycetidae</taxon>
        <taxon>Agaricales</taxon>
        <taxon>Marasmiineae</taxon>
        <taxon>Omphalotaceae</taxon>
        <taxon>Gymnopus</taxon>
    </lineage>
</organism>
<name>A0A6A4IBL4_9AGAR</name>
<feature type="region of interest" description="Disordered" evidence="1">
    <location>
        <begin position="1"/>
        <end position="22"/>
    </location>
</feature>
<dbReference type="Proteomes" id="UP000799118">
    <property type="component" value="Unassembled WGS sequence"/>
</dbReference>
<dbReference type="EMBL" id="ML769393">
    <property type="protein sequence ID" value="KAE9408046.1"/>
    <property type="molecule type" value="Genomic_DNA"/>
</dbReference>
<dbReference type="OrthoDB" id="9999611at2759"/>
<feature type="region of interest" description="Disordered" evidence="1">
    <location>
        <begin position="59"/>
        <end position="90"/>
    </location>
</feature>
<dbReference type="PANTHER" id="PTHR40460">
    <property type="entry name" value="CHROMOSOME 1, WHOLE GENOME SHOTGUN SEQUENCE"/>
    <property type="match status" value="1"/>
</dbReference>
<evidence type="ECO:0000256" key="1">
    <source>
        <dbReference type="SAM" id="MobiDB-lite"/>
    </source>
</evidence>
<keyword evidence="3" id="KW-1185">Reference proteome</keyword>
<reference evidence="2" key="1">
    <citation type="journal article" date="2019" name="Environ. Microbiol.">
        <title>Fungal ecological strategies reflected in gene transcription - a case study of two litter decomposers.</title>
        <authorList>
            <person name="Barbi F."/>
            <person name="Kohler A."/>
            <person name="Barry K."/>
            <person name="Baskaran P."/>
            <person name="Daum C."/>
            <person name="Fauchery L."/>
            <person name="Ihrmark K."/>
            <person name="Kuo A."/>
            <person name="LaButti K."/>
            <person name="Lipzen A."/>
            <person name="Morin E."/>
            <person name="Grigoriev I.V."/>
            <person name="Henrissat B."/>
            <person name="Lindahl B."/>
            <person name="Martin F."/>
        </authorList>
    </citation>
    <scope>NUCLEOTIDE SEQUENCE</scope>
    <source>
        <strain evidence="2">JB14</strain>
    </source>
</reference>
<protein>
    <submittedName>
        <fullName evidence="2">Mismatched base pair and cruciform DNA recognition protein</fullName>
    </submittedName>
</protein>
<dbReference type="SUPFAM" id="SSF69047">
    <property type="entry name" value="Hypothetical protein YjbJ"/>
    <property type="match status" value="1"/>
</dbReference>
<dbReference type="PANTHER" id="PTHR40460:SF1">
    <property type="entry name" value="CSBD-LIKE DOMAIN-CONTAINING PROTEIN"/>
    <property type="match status" value="1"/>
</dbReference>